<dbReference type="Gene3D" id="1.20.120.1630">
    <property type="match status" value="1"/>
</dbReference>
<sequence length="182" mass="21623">MENFVVFILLSLPVLAISRRSLFKIRSHGFYRFFAWESMAFLLSINYPYWFYNPFGILQIISWILLFGAIYPVAGGIVMLKKRGKPQKSRQDDSYYKFEETTELVESGIYKYIRHPMYCSLLLLTWGIFLKNPLTDALLASLTASIFLFFTSVFDEKECLSFFGEKYRDYMKRTKRFIPYIF</sequence>
<dbReference type="OrthoDB" id="9809773at2"/>
<dbReference type="GO" id="GO:0008168">
    <property type="term" value="F:methyltransferase activity"/>
    <property type="evidence" value="ECO:0007669"/>
    <property type="project" value="UniProtKB-KW"/>
</dbReference>
<keyword evidence="6" id="KW-0808">Transferase</keyword>
<evidence type="ECO:0000256" key="4">
    <source>
        <dbReference type="ARBA" id="ARBA00023136"/>
    </source>
</evidence>
<protein>
    <submittedName>
        <fullName evidence="6">Protein-S-isoprenylcysteine O-methyltransferase Ste14</fullName>
    </submittedName>
</protein>
<dbReference type="InterPro" id="IPR007318">
    <property type="entry name" value="Phopholipid_MeTrfase"/>
</dbReference>
<dbReference type="RefSeq" id="WP_068703635.1">
    <property type="nucleotide sequence ID" value="NZ_BDCR01000003.1"/>
</dbReference>
<keyword evidence="2 5" id="KW-0812">Transmembrane</keyword>
<dbReference type="STRING" id="681398.PJIAN_3218"/>
<dbReference type="PANTHER" id="PTHR12714">
    <property type="entry name" value="PROTEIN-S ISOPRENYLCYSTEINE O-METHYLTRANSFERASE"/>
    <property type="match status" value="1"/>
</dbReference>
<gene>
    <name evidence="6" type="ORF">PJIAN_3218</name>
</gene>
<dbReference type="GO" id="GO:0032259">
    <property type="term" value="P:methylation"/>
    <property type="evidence" value="ECO:0007669"/>
    <property type="project" value="UniProtKB-KW"/>
</dbReference>
<name>A0A161LEU1_9BACT</name>
<reference evidence="7" key="1">
    <citation type="submission" date="2016-04" db="EMBL/GenBank/DDBJ databases">
        <title>Draft genome sequence of Paludibacter jiangxiensis strain NM7.</title>
        <authorList>
            <person name="Qiu Y."/>
            <person name="Matsuura N."/>
            <person name="Ohashi A."/>
            <person name="Tourlousse M.D."/>
            <person name="Sekiguchi Y."/>
        </authorList>
    </citation>
    <scope>NUCLEOTIDE SEQUENCE [LARGE SCALE GENOMIC DNA]</scope>
    <source>
        <strain evidence="7">NM7</strain>
    </source>
</reference>
<dbReference type="Proteomes" id="UP000076586">
    <property type="component" value="Unassembled WGS sequence"/>
</dbReference>
<dbReference type="EMBL" id="BDCR01000003">
    <property type="protein sequence ID" value="GAT62907.1"/>
    <property type="molecule type" value="Genomic_DNA"/>
</dbReference>
<feature type="transmembrane region" description="Helical" evidence="5">
    <location>
        <begin position="56"/>
        <end position="80"/>
    </location>
</feature>
<comment type="subcellular location">
    <subcellularLocation>
        <location evidence="1">Endomembrane system</location>
        <topology evidence="1">Multi-pass membrane protein</topology>
    </subcellularLocation>
</comment>
<organism evidence="6 7">
    <name type="scientific">Paludibacter jiangxiensis</name>
    <dbReference type="NCBI Taxonomy" id="681398"/>
    <lineage>
        <taxon>Bacteria</taxon>
        <taxon>Pseudomonadati</taxon>
        <taxon>Bacteroidota</taxon>
        <taxon>Bacteroidia</taxon>
        <taxon>Bacteroidales</taxon>
        <taxon>Paludibacteraceae</taxon>
        <taxon>Paludibacter</taxon>
    </lineage>
</organism>
<feature type="transmembrane region" description="Helical" evidence="5">
    <location>
        <begin position="6"/>
        <end position="23"/>
    </location>
</feature>
<reference evidence="7" key="2">
    <citation type="journal article" date="2017" name="Genome Announc.">
        <title>Draft genome sequence of Paludibacter jiangxiensis NM7(T), a propionate-producing fermentative bacterium.</title>
        <authorList>
            <person name="Qiu Y.-L."/>
            <person name="Tourlousse D.M."/>
            <person name="Matsuura N."/>
            <person name="Ohashi A."/>
            <person name="Sekiguchi Y."/>
        </authorList>
    </citation>
    <scope>NUCLEOTIDE SEQUENCE [LARGE SCALE GENOMIC DNA]</scope>
    <source>
        <strain evidence="7">NM7</strain>
    </source>
</reference>
<feature type="transmembrane region" description="Helical" evidence="5">
    <location>
        <begin position="30"/>
        <end position="50"/>
    </location>
</feature>
<evidence type="ECO:0000256" key="1">
    <source>
        <dbReference type="ARBA" id="ARBA00004127"/>
    </source>
</evidence>
<dbReference type="Pfam" id="PF04191">
    <property type="entry name" value="PEMT"/>
    <property type="match status" value="1"/>
</dbReference>
<keyword evidence="4 5" id="KW-0472">Membrane</keyword>
<evidence type="ECO:0000256" key="5">
    <source>
        <dbReference type="SAM" id="Phobius"/>
    </source>
</evidence>
<evidence type="ECO:0000256" key="2">
    <source>
        <dbReference type="ARBA" id="ARBA00022692"/>
    </source>
</evidence>
<proteinExistence type="predicted"/>
<accession>A0A161LEU1</accession>
<dbReference type="GO" id="GO:0012505">
    <property type="term" value="C:endomembrane system"/>
    <property type="evidence" value="ECO:0007669"/>
    <property type="project" value="UniProtKB-SubCell"/>
</dbReference>
<keyword evidence="6" id="KW-0489">Methyltransferase</keyword>
<keyword evidence="3 5" id="KW-1133">Transmembrane helix</keyword>
<evidence type="ECO:0000313" key="6">
    <source>
        <dbReference type="EMBL" id="GAT62907.1"/>
    </source>
</evidence>
<keyword evidence="7" id="KW-1185">Reference proteome</keyword>
<dbReference type="AlphaFoldDB" id="A0A161LEU1"/>
<evidence type="ECO:0000313" key="7">
    <source>
        <dbReference type="Proteomes" id="UP000076586"/>
    </source>
</evidence>
<evidence type="ECO:0000256" key="3">
    <source>
        <dbReference type="ARBA" id="ARBA00022989"/>
    </source>
</evidence>
<comment type="caution">
    <text evidence="6">The sequence shown here is derived from an EMBL/GenBank/DDBJ whole genome shotgun (WGS) entry which is preliminary data.</text>
</comment>
<dbReference type="PANTHER" id="PTHR12714:SF9">
    <property type="entry name" value="PROTEIN-S-ISOPRENYLCYSTEINE O-METHYLTRANSFERASE"/>
    <property type="match status" value="1"/>
</dbReference>